<dbReference type="Proteomes" id="UP000595224">
    <property type="component" value="Chromosome"/>
</dbReference>
<feature type="binding site" evidence="6">
    <location>
        <position position="267"/>
    </location>
    <ligand>
        <name>Mg(2+)</name>
        <dbReference type="ChEBI" id="CHEBI:18420"/>
        <label>1</label>
    </ligand>
</feature>
<dbReference type="SUPFAM" id="SSF56219">
    <property type="entry name" value="DNase I-like"/>
    <property type="match status" value="1"/>
</dbReference>
<evidence type="ECO:0000256" key="6">
    <source>
        <dbReference type="PIRSR" id="PIRSR604808-2"/>
    </source>
</evidence>
<dbReference type="EC" id="3.1.11.2" evidence="9"/>
<evidence type="ECO:0000259" key="8">
    <source>
        <dbReference type="Pfam" id="PF03372"/>
    </source>
</evidence>
<reference evidence="9 10" key="1">
    <citation type="submission" date="2020-11" db="EMBL/GenBank/DDBJ databases">
        <title>Treponema Peruensis nv. sp., first commensal Treponema isolated from human feces.</title>
        <authorList>
            <person name="Belkhou C."/>
            <person name="Raes J."/>
        </authorList>
    </citation>
    <scope>NUCLEOTIDE SEQUENCE [LARGE SCALE GENOMIC DNA]</scope>
    <source>
        <strain evidence="9 10">RCC2812</strain>
    </source>
</reference>
<sequence length="276" mass="30773">MKIISWNVNGIRAVEKKGFTDWLLSCGADVVCIQETKASPDKLSPELLAPGLSSAEEENDAPLFAAALESEQKGAVYKSYFNSAKKPGYSGTAIYSLKEPDSVTALGESEFDDEGRTTIAFFGKTAVISAYFPNSQAEAARLDYKLRYCACIYEKCNELVSKGYDVVLCGDYNIAHTPADIANPKANEKNAGYLPEERAWMDFFTTHGYKDSFRLFCSEPGHYTWWSYRFNARAKDIGWRLDYLCVNESMAKKVKSSIILKDVTGSDHCPVEIEIE</sequence>
<feature type="active site" evidence="5">
    <location>
        <position position="131"/>
    </location>
</feature>
<comment type="similarity">
    <text evidence="1">Belongs to the DNA repair enzymes AP/ExoA family.</text>
</comment>
<dbReference type="InterPro" id="IPR004808">
    <property type="entry name" value="AP_endonuc_1"/>
</dbReference>
<keyword evidence="6" id="KW-0464">Manganese</keyword>
<dbReference type="GO" id="GO:0006284">
    <property type="term" value="P:base-excision repair"/>
    <property type="evidence" value="ECO:0007669"/>
    <property type="project" value="TreeGrafter"/>
</dbReference>
<feature type="binding site" evidence="6">
    <location>
        <position position="268"/>
    </location>
    <ligand>
        <name>Mg(2+)</name>
        <dbReference type="ChEBI" id="CHEBI:18420"/>
        <label>1</label>
    </ligand>
</feature>
<keyword evidence="2 6" id="KW-0479">Metal-binding</keyword>
<feature type="domain" description="Endonuclease/exonuclease/phosphatase" evidence="8">
    <location>
        <begin position="4"/>
        <end position="268"/>
    </location>
</feature>
<evidence type="ECO:0000256" key="1">
    <source>
        <dbReference type="ARBA" id="ARBA00007092"/>
    </source>
</evidence>
<dbReference type="EMBL" id="CP064936">
    <property type="protein sequence ID" value="QQA01938.1"/>
    <property type="molecule type" value="Genomic_DNA"/>
</dbReference>
<dbReference type="GO" id="GO:0003906">
    <property type="term" value="F:DNA-(apurinic or apyrimidinic site) endonuclease activity"/>
    <property type="evidence" value="ECO:0007669"/>
    <property type="project" value="TreeGrafter"/>
</dbReference>
<comment type="cofactor">
    <cofactor evidence="6">
        <name>Mg(2+)</name>
        <dbReference type="ChEBI" id="CHEBI:18420"/>
    </cofactor>
    <cofactor evidence="6">
        <name>Mn(2+)</name>
        <dbReference type="ChEBI" id="CHEBI:29035"/>
    </cofactor>
    <text evidence="6">Probably binds two magnesium or manganese ions per subunit.</text>
</comment>
<dbReference type="NCBIfam" id="TIGR00633">
    <property type="entry name" value="xth"/>
    <property type="match status" value="1"/>
</dbReference>
<dbReference type="Gene3D" id="3.60.10.10">
    <property type="entry name" value="Endonuclease/exonuclease/phosphatase"/>
    <property type="match status" value="1"/>
</dbReference>
<feature type="binding site" evidence="6">
    <location>
        <position position="35"/>
    </location>
    <ligand>
        <name>Mg(2+)</name>
        <dbReference type="ChEBI" id="CHEBI:18420"/>
        <label>1</label>
    </ligand>
</feature>
<evidence type="ECO:0000256" key="4">
    <source>
        <dbReference type="ARBA" id="ARBA00022842"/>
    </source>
</evidence>
<evidence type="ECO:0000256" key="7">
    <source>
        <dbReference type="PIRSR" id="PIRSR604808-3"/>
    </source>
</evidence>
<dbReference type="PANTHER" id="PTHR22748">
    <property type="entry name" value="AP ENDONUCLEASE"/>
    <property type="match status" value="1"/>
</dbReference>
<dbReference type="AlphaFoldDB" id="A0A7T3RF85"/>
<dbReference type="NCBIfam" id="TIGR00195">
    <property type="entry name" value="exoDNase_III"/>
    <property type="match status" value="1"/>
</dbReference>
<dbReference type="InterPro" id="IPR036691">
    <property type="entry name" value="Endo/exonu/phosph_ase_sf"/>
</dbReference>
<feature type="site" description="Transition state stabilizer" evidence="7">
    <location>
        <position position="173"/>
    </location>
</feature>
<name>A0A7T3RF85_9SPIR</name>
<evidence type="ECO:0000256" key="5">
    <source>
        <dbReference type="PIRSR" id="PIRSR604808-1"/>
    </source>
</evidence>
<dbReference type="InterPro" id="IPR005135">
    <property type="entry name" value="Endo/exonuclease/phosphatase"/>
</dbReference>
<protein>
    <submittedName>
        <fullName evidence="9">Exodeoxyribonuclease III</fullName>
        <ecNumber evidence="9">3.1.11.2</ecNumber>
    </submittedName>
</protein>
<gene>
    <name evidence="9" type="primary">xth</name>
    <name evidence="9" type="ORF">IWA51_04900</name>
</gene>
<dbReference type="PROSITE" id="PS00726">
    <property type="entry name" value="AP_NUCLEASE_F1_1"/>
    <property type="match status" value="1"/>
</dbReference>
<dbReference type="InterPro" id="IPR020847">
    <property type="entry name" value="AP_endonuclease_F1_BS"/>
</dbReference>
<evidence type="ECO:0000313" key="9">
    <source>
        <dbReference type="EMBL" id="QQA01938.1"/>
    </source>
</evidence>
<feature type="site" description="Important for catalytic activity" evidence="7">
    <location>
        <position position="242"/>
    </location>
</feature>
<dbReference type="GO" id="GO:0046872">
    <property type="term" value="F:metal ion binding"/>
    <property type="evidence" value="ECO:0007669"/>
    <property type="project" value="UniProtKB-KW"/>
</dbReference>
<feature type="binding site" evidence="6">
    <location>
        <position position="171"/>
    </location>
    <ligand>
        <name>Mg(2+)</name>
        <dbReference type="ChEBI" id="CHEBI:18420"/>
        <label>1</label>
    </ligand>
</feature>
<keyword evidence="3 9" id="KW-0378">Hydrolase</keyword>
<proteinExistence type="inferred from homology"/>
<dbReference type="PANTHER" id="PTHR22748:SF6">
    <property type="entry name" value="DNA-(APURINIC OR APYRIMIDINIC SITE) ENDONUCLEASE"/>
    <property type="match status" value="1"/>
</dbReference>
<dbReference type="PROSITE" id="PS51435">
    <property type="entry name" value="AP_NUCLEASE_F1_4"/>
    <property type="match status" value="1"/>
</dbReference>
<dbReference type="GO" id="GO:0008311">
    <property type="term" value="F:double-stranded DNA 3'-5' DNA exonuclease activity"/>
    <property type="evidence" value="ECO:0007669"/>
    <property type="project" value="UniProtKB-EC"/>
</dbReference>
<accession>A0A7T3RF85</accession>
<dbReference type="RefSeq" id="WP_198443443.1">
    <property type="nucleotide sequence ID" value="NZ_CBCSHE010000004.1"/>
</dbReference>
<evidence type="ECO:0000313" key="10">
    <source>
        <dbReference type="Proteomes" id="UP000595224"/>
    </source>
</evidence>
<organism evidence="9 10">
    <name type="scientific">Treponema peruense</name>
    <dbReference type="NCBI Taxonomy" id="2787628"/>
    <lineage>
        <taxon>Bacteria</taxon>
        <taxon>Pseudomonadati</taxon>
        <taxon>Spirochaetota</taxon>
        <taxon>Spirochaetia</taxon>
        <taxon>Spirochaetales</taxon>
        <taxon>Treponemataceae</taxon>
        <taxon>Treponema</taxon>
    </lineage>
</organism>
<dbReference type="GO" id="GO:0008081">
    <property type="term" value="F:phosphoric diester hydrolase activity"/>
    <property type="evidence" value="ECO:0007669"/>
    <property type="project" value="TreeGrafter"/>
</dbReference>
<dbReference type="Pfam" id="PF03372">
    <property type="entry name" value="Exo_endo_phos"/>
    <property type="match status" value="1"/>
</dbReference>
<keyword evidence="4 6" id="KW-0460">Magnesium</keyword>
<feature type="binding site" evidence="6">
    <location>
        <position position="173"/>
    </location>
    <ligand>
        <name>Mg(2+)</name>
        <dbReference type="ChEBI" id="CHEBI:18420"/>
        <label>1</label>
    </ligand>
</feature>
<feature type="active site" description="Proton acceptor" evidence="5">
    <location>
        <position position="268"/>
    </location>
</feature>
<feature type="active site" evidence="5">
    <location>
        <position position="171"/>
    </location>
</feature>
<dbReference type="GO" id="GO:0003677">
    <property type="term" value="F:DNA binding"/>
    <property type="evidence" value="ECO:0007669"/>
    <property type="project" value="InterPro"/>
</dbReference>
<dbReference type="KEGG" id="tper:IWA51_04900"/>
<keyword evidence="10" id="KW-1185">Reference proteome</keyword>
<feature type="site" description="Interaction with DNA substrate" evidence="7">
    <location>
        <position position="268"/>
    </location>
</feature>
<feature type="binding site" evidence="6">
    <location>
        <position position="7"/>
    </location>
    <ligand>
        <name>Mg(2+)</name>
        <dbReference type="ChEBI" id="CHEBI:18420"/>
        <label>1</label>
    </ligand>
</feature>
<evidence type="ECO:0000256" key="2">
    <source>
        <dbReference type="ARBA" id="ARBA00022723"/>
    </source>
</evidence>
<evidence type="ECO:0000256" key="3">
    <source>
        <dbReference type="ARBA" id="ARBA00022801"/>
    </source>
</evidence>